<evidence type="ECO:0008006" key="4">
    <source>
        <dbReference type="Google" id="ProtNLM"/>
    </source>
</evidence>
<keyword evidence="1" id="KW-1133">Transmembrane helix</keyword>
<dbReference type="RefSeq" id="WP_179428385.1">
    <property type="nucleotide sequence ID" value="NZ_JACBZP010000001.1"/>
</dbReference>
<feature type="transmembrane region" description="Helical" evidence="1">
    <location>
        <begin position="20"/>
        <end position="44"/>
    </location>
</feature>
<gene>
    <name evidence="2" type="ORF">BJY26_002299</name>
</gene>
<dbReference type="InterPro" id="IPR025443">
    <property type="entry name" value="DUF4307"/>
</dbReference>
<sequence>MSTPASADLSDRYGVRRRSGFPWGTAIVIAVFALGVVFIGWLTLDGRDASPVSKDLSFTVVDASKTNVSVSVLPDTDRTVHCAIQALNSEYGVVGYLEVSVPPDPDRDPSRPAVFNETVRTTQLAVNGGIDKCWFGDGGDK</sequence>
<name>A0A7Z0D343_9MICO</name>
<keyword evidence="1" id="KW-0812">Transmembrane</keyword>
<reference evidence="2 3" key="1">
    <citation type="submission" date="2020-07" db="EMBL/GenBank/DDBJ databases">
        <title>Sequencing the genomes of 1000 actinobacteria strains.</title>
        <authorList>
            <person name="Klenk H.-P."/>
        </authorList>
    </citation>
    <scope>NUCLEOTIDE SEQUENCE [LARGE SCALE GENOMIC DNA]</scope>
    <source>
        <strain evidence="2 3">DSM 26341</strain>
    </source>
</reference>
<dbReference type="Pfam" id="PF14155">
    <property type="entry name" value="DUF4307"/>
    <property type="match status" value="1"/>
</dbReference>
<keyword evidence="1" id="KW-0472">Membrane</keyword>
<evidence type="ECO:0000256" key="1">
    <source>
        <dbReference type="SAM" id="Phobius"/>
    </source>
</evidence>
<protein>
    <recommendedName>
        <fullName evidence="4">DUF4307 domain-containing protein</fullName>
    </recommendedName>
</protein>
<keyword evidence="3" id="KW-1185">Reference proteome</keyword>
<evidence type="ECO:0000313" key="3">
    <source>
        <dbReference type="Proteomes" id="UP000539111"/>
    </source>
</evidence>
<organism evidence="2 3">
    <name type="scientific">Spelaeicoccus albus</name>
    <dbReference type="NCBI Taxonomy" id="1280376"/>
    <lineage>
        <taxon>Bacteria</taxon>
        <taxon>Bacillati</taxon>
        <taxon>Actinomycetota</taxon>
        <taxon>Actinomycetes</taxon>
        <taxon>Micrococcales</taxon>
        <taxon>Brevibacteriaceae</taxon>
        <taxon>Spelaeicoccus</taxon>
    </lineage>
</organism>
<evidence type="ECO:0000313" key="2">
    <source>
        <dbReference type="EMBL" id="NYI67993.1"/>
    </source>
</evidence>
<dbReference type="Proteomes" id="UP000539111">
    <property type="component" value="Unassembled WGS sequence"/>
</dbReference>
<proteinExistence type="predicted"/>
<comment type="caution">
    <text evidence="2">The sequence shown here is derived from an EMBL/GenBank/DDBJ whole genome shotgun (WGS) entry which is preliminary data.</text>
</comment>
<dbReference type="AlphaFoldDB" id="A0A7Z0D343"/>
<dbReference type="EMBL" id="JACBZP010000001">
    <property type="protein sequence ID" value="NYI67993.1"/>
    <property type="molecule type" value="Genomic_DNA"/>
</dbReference>
<accession>A0A7Z0D343</accession>